<dbReference type="Gene3D" id="3.40.50.720">
    <property type="entry name" value="NAD(P)-binding Rossmann-like Domain"/>
    <property type="match status" value="1"/>
</dbReference>
<sequence>MKAYILQEPGAPQNLQLQEIDTPTPKPNEVLVKVRAISINPVDTKVREGKALYNSLKEENPIIVGWDISGEVVAVGDDVKYFKVGDEVFGMVNFPGHGKAYAEYVAAPESHLAHKPANISHGEAAAATLAALTAWQVLVHQAGIKAGQRVLIHAAAGGVGHYAVQIANYYKAIVIGTASEENHEFLRNMGAVEQIDYHKYNVEDVVMDADIVLDSLGEENTRRSLATLREGGTIVSILGGATEAVQAEAKKRNIEAKSYLVHSSGEDQTQLADLLRQGHLRSHVAHTFPFEEMAKAHEQVETRKTRGKVVVILD</sequence>
<dbReference type="SUPFAM" id="SSF50129">
    <property type="entry name" value="GroES-like"/>
    <property type="match status" value="1"/>
</dbReference>
<dbReference type="Pfam" id="PF13602">
    <property type="entry name" value="ADH_zinc_N_2"/>
    <property type="match status" value="1"/>
</dbReference>
<dbReference type="Gene3D" id="3.90.180.10">
    <property type="entry name" value="Medium-chain alcohol dehydrogenases, catalytic domain"/>
    <property type="match status" value="1"/>
</dbReference>
<dbReference type="EMBL" id="FPCA01000001">
    <property type="protein sequence ID" value="SFU52313.1"/>
    <property type="molecule type" value="Genomic_DNA"/>
</dbReference>
<dbReference type="InterPro" id="IPR020843">
    <property type="entry name" value="ER"/>
</dbReference>
<protein>
    <submittedName>
        <fullName evidence="2">NADPH:quinone reductase</fullName>
    </submittedName>
</protein>
<gene>
    <name evidence="2" type="ORF">SAMN04487941_1294</name>
</gene>
<name>A0A1I7GV42_9BACT</name>
<organism evidence="2 3">
    <name type="scientific">Pontibacter akesuensis</name>
    <dbReference type="NCBI Taxonomy" id="388950"/>
    <lineage>
        <taxon>Bacteria</taxon>
        <taxon>Pseudomonadati</taxon>
        <taxon>Bacteroidota</taxon>
        <taxon>Cytophagia</taxon>
        <taxon>Cytophagales</taxon>
        <taxon>Hymenobacteraceae</taxon>
        <taxon>Pontibacter</taxon>
    </lineage>
</organism>
<evidence type="ECO:0000259" key="1">
    <source>
        <dbReference type="SMART" id="SM00829"/>
    </source>
</evidence>
<dbReference type="SMART" id="SM00829">
    <property type="entry name" value="PKS_ER"/>
    <property type="match status" value="1"/>
</dbReference>
<dbReference type="InterPro" id="IPR036291">
    <property type="entry name" value="NAD(P)-bd_dom_sf"/>
</dbReference>
<dbReference type="RefSeq" id="WP_068836607.1">
    <property type="nucleotide sequence ID" value="NZ_BMXC01000001.1"/>
</dbReference>
<dbReference type="InterPro" id="IPR050700">
    <property type="entry name" value="YIM1/Zinc_Alcohol_DH_Fams"/>
</dbReference>
<dbReference type="AlphaFoldDB" id="A0A1I7GV42"/>
<dbReference type="STRING" id="388950.GCA_001611675_00390"/>
<dbReference type="SUPFAM" id="SSF51735">
    <property type="entry name" value="NAD(P)-binding Rossmann-fold domains"/>
    <property type="match status" value="1"/>
</dbReference>
<dbReference type="Pfam" id="PF08240">
    <property type="entry name" value="ADH_N"/>
    <property type="match status" value="1"/>
</dbReference>
<dbReference type="InterPro" id="IPR013154">
    <property type="entry name" value="ADH-like_N"/>
</dbReference>
<dbReference type="GO" id="GO:0016491">
    <property type="term" value="F:oxidoreductase activity"/>
    <property type="evidence" value="ECO:0007669"/>
    <property type="project" value="InterPro"/>
</dbReference>
<dbReference type="Proteomes" id="UP000182491">
    <property type="component" value="Unassembled WGS sequence"/>
</dbReference>
<evidence type="ECO:0000313" key="3">
    <source>
        <dbReference type="Proteomes" id="UP000182491"/>
    </source>
</evidence>
<dbReference type="CDD" id="cd05289">
    <property type="entry name" value="MDR_like_2"/>
    <property type="match status" value="1"/>
</dbReference>
<dbReference type="OrthoDB" id="648910at2"/>
<proteinExistence type="predicted"/>
<dbReference type="PANTHER" id="PTHR11695">
    <property type="entry name" value="ALCOHOL DEHYDROGENASE RELATED"/>
    <property type="match status" value="1"/>
</dbReference>
<accession>A0A1I7GV42</accession>
<reference evidence="3" key="1">
    <citation type="submission" date="2016-10" db="EMBL/GenBank/DDBJ databases">
        <authorList>
            <person name="Varghese N."/>
        </authorList>
    </citation>
    <scope>NUCLEOTIDE SEQUENCE [LARGE SCALE GENOMIC DNA]</scope>
    <source>
        <strain evidence="3">DSM 18820</strain>
    </source>
</reference>
<dbReference type="PANTHER" id="PTHR11695:SF294">
    <property type="entry name" value="RETICULON-4-INTERACTING PROTEIN 1, MITOCHONDRIAL"/>
    <property type="match status" value="1"/>
</dbReference>
<feature type="domain" description="Enoyl reductase (ER)" evidence="1">
    <location>
        <begin position="10"/>
        <end position="311"/>
    </location>
</feature>
<keyword evidence="3" id="KW-1185">Reference proteome</keyword>
<evidence type="ECO:0000313" key="2">
    <source>
        <dbReference type="EMBL" id="SFU52313.1"/>
    </source>
</evidence>
<dbReference type="InterPro" id="IPR011032">
    <property type="entry name" value="GroES-like_sf"/>
</dbReference>